<feature type="binding site" evidence="5">
    <location>
        <position position="387"/>
    </location>
    <ligand>
        <name>substrate</name>
    </ligand>
</feature>
<keyword evidence="5" id="KW-0028">Amino-acid biosynthesis</keyword>
<comment type="function">
    <text evidence="5">Specifically catalyzes the decarboxylation of meso-diaminopimelate (meso-DAP) to L-lysine.</text>
</comment>
<comment type="similarity">
    <text evidence="5">Belongs to the Orn/Lys/Arg decarboxylase class-II family. LysA subfamily.</text>
</comment>
<evidence type="ECO:0000256" key="5">
    <source>
        <dbReference type="HAMAP-Rule" id="MF_02120"/>
    </source>
</evidence>
<keyword evidence="2 5" id="KW-0210">Decarboxylase</keyword>
<feature type="binding site" evidence="5">
    <location>
        <position position="387"/>
    </location>
    <ligand>
        <name>pyridoxal 5'-phosphate</name>
        <dbReference type="ChEBI" id="CHEBI:597326"/>
    </ligand>
</feature>
<dbReference type="InterPro" id="IPR009006">
    <property type="entry name" value="Ala_racemase/Decarboxylase_C"/>
</dbReference>
<feature type="active site" description="Proton donor" evidence="7">
    <location>
        <position position="358"/>
    </location>
</feature>
<organism evidence="10 11">
    <name type="scientific">Pediococcus stilesii</name>
    <dbReference type="NCBI Taxonomy" id="331679"/>
    <lineage>
        <taxon>Bacteria</taxon>
        <taxon>Bacillati</taxon>
        <taxon>Bacillota</taxon>
        <taxon>Bacilli</taxon>
        <taxon>Lactobacillales</taxon>
        <taxon>Lactobacillaceae</taxon>
        <taxon>Pediococcus</taxon>
    </lineage>
</organism>
<dbReference type="EMBL" id="JQBX01000009">
    <property type="protein sequence ID" value="KRN93926.1"/>
    <property type="molecule type" value="Genomic_DNA"/>
</dbReference>
<comment type="caution">
    <text evidence="10">The sequence shown here is derived from an EMBL/GenBank/DDBJ whole genome shotgun (WGS) entry which is preliminary data.</text>
</comment>
<feature type="domain" description="Orn/DAP/Arg decarboxylase 2 N-terminal" evidence="9">
    <location>
        <begin position="36"/>
        <end position="294"/>
    </location>
</feature>
<evidence type="ECO:0000256" key="1">
    <source>
        <dbReference type="ARBA" id="ARBA00001933"/>
    </source>
</evidence>
<proteinExistence type="inferred from homology"/>
<evidence type="ECO:0000256" key="3">
    <source>
        <dbReference type="ARBA" id="ARBA00022898"/>
    </source>
</evidence>
<dbReference type="PRINTS" id="PR01181">
    <property type="entry name" value="DAPDCRBXLASE"/>
</dbReference>
<evidence type="ECO:0000256" key="4">
    <source>
        <dbReference type="ARBA" id="ARBA00023239"/>
    </source>
</evidence>
<gene>
    <name evidence="5" type="primary">lysA</name>
    <name evidence="10" type="ORF">IV81_GL001784</name>
</gene>
<dbReference type="UniPathway" id="UPA00034">
    <property type="reaction ID" value="UER00027"/>
</dbReference>
<feature type="modified residue" description="N6-(pyridoxal phosphate)lysine" evidence="5 7">
    <location>
        <position position="63"/>
    </location>
</feature>
<dbReference type="GO" id="GO:0009089">
    <property type="term" value="P:lysine biosynthetic process via diaminopimelate"/>
    <property type="evidence" value="ECO:0007669"/>
    <property type="project" value="UniProtKB-UniRule"/>
</dbReference>
<dbReference type="RefSeq" id="WP_057802789.1">
    <property type="nucleotide sequence ID" value="NZ_JQBX01000009.1"/>
</dbReference>
<reference evidence="10 11" key="1">
    <citation type="journal article" date="2015" name="Genome Announc.">
        <title>Expanding the biotechnology potential of lactobacilli through comparative genomics of 213 strains and associated genera.</title>
        <authorList>
            <person name="Sun Z."/>
            <person name="Harris H.M."/>
            <person name="McCann A."/>
            <person name="Guo C."/>
            <person name="Argimon S."/>
            <person name="Zhang W."/>
            <person name="Yang X."/>
            <person name="Jeffery I.B."/>
            <person name="Cooney J.C."/>
            <person name="Kagawa T.F."/>
            <person name="Liu W."/>
            <person name="Song Y."/>
            <person name="Salvetti E."/>
            <person name="Wrobel A."/>
            <person name="Rasinkangas P."/>
            <person name="Parkhill J."/>
            <person name="Rea M.C."/>
            <person name="O'Sullivan O."/>
            <person name="Ritari J."/>
            <person name="Douillard F.P."/>
            <person name="Paul Ross R."/>
            <person name="Yang R."/>
            <person name="Briner A.E."/>
            <person name="Felis G.E."/>
            <person name="de Vos W.M."/>
            <person name="Barrangou R."/>
            <person name="Klaenhammer T.R."/>
            <person name="Caufield P.W."/>
            <person name="Cui Y."/>
            <person name="Zhang H."/>
            <person name="O'Toole P.W."/>
        </authorList>
    </citation>
    <scope>NUCLEOTIDE SEQUENCE [LARGE SCALE GENOMIC DNA]</scope>
    <source>
        <strain evidence="10 11">DSM 18001</strain>
    </source>
</reference>
<feature type="binding site" evidence="5">
    <location>
        <position position="245"/>
    </location>
    <ligand>
        <name>pyridoxal 5'-phosphate</name>
        <dbReference type="ChEBI" id="CHEBI:597326"/>
    </ligand>
</feature>
<accession>A0A0R2L247</accession>
<dbReference type="InterPro" id="IPR000183">
    <property type="entry name" value="Orn/DAP/Arg_de-COase"/>
</dbReference>
<dbReference type="AlphaFoldDB" id="A0A0R2L247"/>
<keyword evidence="5 8" id="KW-0457">Lysine biosynthesis</keyword>
<dbReference type="InterPro" id="IPR002986">
    <property type="entry name" value="DAP_deCOOHase_LysA"/>
</dbReference>
<feature type="binding site" evidence="5">
    <location>
        <position position="290"/>
    </location>
    <ligand>
        <name>substrate</name>
    </ligand>
</feature>
<dbReference type="Gene3D" id="3.20.20.10">
    <property type="entry name" value="Alanine racemase"/>
    <property type="match status" value="1"/>
</dbReference>
<sequence>MSLYSTNGDNQVVIGNLPATQLAKNYGTPLQVYDVDSIRQQIRAFKNEFTKKNISGTVSYASKALSIKAIYQIIEEENAHADVVSGGELATAIAAGFPAHNLSFHGNNKSRFELDYAIKNGIGMVIVDNFHELDLLDQVLKVNNAHVNILIRVTPGISAHTHEYIQTGQADSKFGFDIHSGQADHALQIALANKRINVLGIHAHIGSQIFDTQGFELESQKLIHLLSNWEEKYDFTAQILNIGGGFGIKYTNGDDPLKPEAILGDVLDHIQHEYDLLQKSVPSIWIEPGRAIVGPAGYSLYTIGSRKDVPGLQPYLTVDGGMGDNLRPALYQAEYAAVLAENPNASNYETVHLAGKYCESGDILIDHLKLPQTKPGDTIVILATGAYGYSMASNYNRNPRPAVVFVENGEAKMVVKRETFADLIQNDLDY</sequence>
<dbReference type="CDD" id="cd06828">
    <property type="entry name" value="PLPDE_III_DapDC"/>
    <property type="match status" value="1"/>
</dbReference>
<evidence type="ECO:0000313" key="10">
    <source>
        <dbReference type="EMBL" id="KRN93926.1"/>
    </source>
</evidence>
<comment type="subunit">
    <text evidence="5">Homodimer.</text>
</comment>
<dbReference type="GO" id="GO:0030170">
    <property type="term" value="F:pyridoxal phosphate binding"/>
    <property type="evidence" value="ECO:0007669"/>
    <property type="project" value="UniProtKB-UniRule"/>
</dbReference>
<comment type="cofactor">
    <cofactor evidence="1 5 7 8">
        <name>pyridoxal 5'-phosphate</name>
        <dbReference type="ChEBI" id="CHEBI:597326"/>
    </cofactor>
</comment>
<dbReference type="PANTHER" id="PTHR43727:SF2">
    <property type="entry name" value="GROUP IV DECARBOXYLASE"/>
    <property type="match status" value="1"/>
</dbReference>
<dbReference type="SUPFAM" id="SSF50621">
    <property type="entry name" value="Alanine racemase C-terminal domain-like"/>
    <property type="match status" value="1"/>
</dbReference>
<dbReference type="PANTHER" id="PTHR43727">
    <property type="entry name" value="DIAMINOPIMELATE DECARBOXYLASE"/>
    <property type="match status" value="1"/>
</dbReference>
<keyword evidence="4 5" id="KW-0456">Lyase</keyword>
<protein>
    <recommendedName>
        <fullName evidence="5 6">Diaminopimelate decarboxylase</fullName>
        <shortName evidence="5">DAP decarboxylase</shortName>
        <shortName evidence="5">DAPDC</shortName>
        <ecNumber evidence="5 6">4.1.1.20</ecNumber>
    </recommendedName>
</protein>
<comment type="pathway">
    <text evidence="5 8">Amino-acid biosynthesis; L-lysine biosynthesis via DAP pathway; L-lysine from DL-2,6-diaminopimelate: step 1/1.</text>
</comment>
<dbReference type="Proteomes" id="UP000051859">
    <property type="component" value="Unassembled WGS sequence"/>
</dbReference>
<dbReference type="InterPro" id="IPR029066">
    <property type="entry name" value="PLP-binding_barrel"/>
</dbReference>
<dbReference type="HAMAP" id="MF_02120">
    <property type="entry name" value="LysA"/>
    <property type="match status" value="1"/>
</dbReference>
<dbReference type="Pfam" id="PF02784">
    <property type="entry name" value="Orn_Arg_deC_N"/>
    <property type="match status" value="1"/>
</dbReference>
<evidence type="ECO:0000256" key="8">
    <source>
        <dbReference type="RuleBase" id="RU003738"/>
    </source>
</evidence>
<evidence type="ECO:0000256" key="6">
    <source>
        <dbReference type="NCBIfam" id="TIGR01048"/>
    </source>
</evidence>
<dbReference type="GO" id="GO:0008836">
    <property type="term" value="F:diaminopimelate decarboxylase activity"/>
    <property type="evidence" value="ECO:0007669"/>
    <property type="project" value="UniProtKB-UniRule"/>
</dbReference>
<evidence type="ECO:0000313" key="11">
    <source>
        <dbReference type="Proteomes" id="UP000051859"/>
    </source>
</evidence>
<dbReference type="NCBIfam" id="TIGR01048">
    <property type="entry name" value="lysA"/>
    <property type="match status" value="1"/>
</dbReference>
<feature type="binding site" evidence="5">
    <location>
        <position position="331"/>
    </location>
    <ligand>
        <name>substrate</name>
    </ligand>
</feature>
<name>A0A0R2L247_9LACO</name>
<evidence type="ECO:0000256" key="2">
    <source>
        <dbReference type="ARBA" id="ARBA00022793"/>
    </source>
</evidence>
<dbReference type="PRINTS" id="PR01179">
    <property type="entry name" value="ODADCRBXLASE"/>
</dbReference>
<dbReference type="SUPFAM" id="SSF51419">
    <property type="entry name" value="PLP-binding barrel"/>
    <property type="match status" value="1"/>
</dbReference>
<keyword evidence="11" id="KW-1185">Reference proteome</keyword>
<feature type="binding site" evidence="5">
    <location>
        <position position="359"/>
    </location>
    <ligand>
        <name>substrate</name>
    </ligand>
</feature>
<comment type="catalytic activity">
    <reaction evidence="5 8">
        <text>meso-2,6-diaminopimelate + H(+) = L-lysine + CO2</text>
        <dbReference type="Rhea" id="RHEA:15101"/>
        <dbReference type="ChEBI" id="CHEBI:15378"/>
        <dbReference type="ChEBI" id="CHEBI:16526"/>
        <dbReference type="ChEBI" id="CHEBI:32551"/>
        <dbReference type="ChEBI" id="CHEBI:57791"/>
        <dbReference type="EC" id="4.1.1.20"/>
    </reaction>
</comment>
<dbReference type="EC" id="4.1.1.20" evidence="5 6"/>
<dbReference type="PATRIC" id="fig|331679.3.peg.1820"/>
<evidence type="ECO:0000259" key="9">
    <source>
        <dbReference type="Pfam" id="PF02784"/>
    </source>
</evidence>
<dbReference type="Gene3D" id="2.40.37.10">
    <property type="entry name" value="Lyase, Ornithine Decarboxylase, Chain A, domain 1"/>
    <property type="match status" value="1"/>
</dbReference>
<dbReference type="STRING" id="331679.IV81_GL001784"/>
<evidence type="ECO:0000256" key="7">
    <source>
        <dbReference type="PIRSR" id="PIRSR600183-50"/>
    </source>
</evidence>
<dbReference type="InterPro" id="IPR022644">
    <property type="entry name" value="De-COase2_N"/>
</dbReference>
<feature type="binding site" evidence="5">
    <location>
        <begin position="287"/>
        <end position="290"/>
    </location>
    <ligand>
        <name>pyridoxal 5'-phosphate</name>
        <dbReference type="ChEBI" id="CHEBI:597326"/>
    </ligand>
</feature>
<keyword evidence="3 5" id="KW-0663">Pyridoxal phosphate</keyword>
<feature type="binding site" evidence="5">
    <location>
        <position position="327"/>
    </location>
    <ligand>
        <name>substrate</name>
    </ligand>
</feature>
<dbReference type="FunFam" id="3.20.20.10:FF:000003">
    <property type="entry name" value="Diaminopimelate decarboxylase"/>
    <property type="match status" value="1"/>
</dbReference>